<comment type="caution">
    <text evidence="1">The sequence shown here is derived from an EMBL/GenBank/DDBJ whole genome shotgun (WGS) entry which is preliminary data.</text>
</comment>
<organism evidence="1 2">
    <name type="scientific">Persea americana</name>
    <name type="common">Avocado</name>
    <dbReference type="NCBI Taxonomy" id="3435"/>
    <lineage>
        <taxon>Eukaryota</taxon>
        <taxon>Viridiplantae</taxon>
        <taxon>Streptophyta</taxon>
        <taxon>Embryophyta</taxon>
        <taxon>Tracheophyta</taxon>
        <taxon>Spermatophyta</taxon>
        <taxon>Magnoliopsida</taxon>
        <taxon>Magnoliidae</taxon>
        <taxon>Laurales</taxon>
        <taxon>Lauraceae</taxon>
        <taxon>Persea</taxon>
    </lineage>
</organism>
<accession>A0ACC2KYI5</accession>
<evidence type="ECO:0000313" key="2">
    <source>
        <dbReference type="Proteomes" id="UP001234297"/>
    </source>
</evidence>
<dbReference type="Proteomes" id="UP001234297">
    <property type="component" value="Chromosome 6"/>
</dbReference>
<protein>
    <submittedName>
        <fullName evidence="1">Uncharacterized protein</fullName>
    </submittedName>
</protein>
<evidence type="ECO:0000313" key="1">
    <source>
        <dbReference type="EMBL" id="KAJ8626221.1"/>
    </source>
</evidence>
<keyword evidence="2" id="KW-1185">Reference proteome</keyword>
<proteinExistence type="predicted"/>
<name>A0ACC2KYI5_PERAE</name>
<dbReference type="EMBL" id="CM056814">
    <property type="protein sequence ID" value="KAJ8626221.1"/>
    <property type="molecule type" value="Genomic_DNA"/>
</dbReference>
<gene>
    <name evidence="1" type="ORF">MRB53_019528</name>
</gene>
<sequence length="135" mass="15612">MWKNWKRLHFYLNDRFDFLDETCSSGESGPGPGRKFQIKSIYGVNGERKLDWPEHSLDTPPQLLPSSSKLRRVWSSSARIGFSWMKKPLILASQDFEMNDGLRRVYRSSGNLVSVYAEQQQDEREVIDSLPDISA</sequence>
<reference evidence="1 2" key="1">
    <citation type="journal article" date="2022" name="Hortic Res">
        <title>A haplotype resolved chromosomal level avocado genome allows analysis of novel avocado genes.</title>
        <authorList>
            <person name="Nath O."/>
            <person name="Fletcher S.J."/>
            <person name="Hayward A."/>
            <person name="Shaw L.M."/>
            <person name="Masouleh A.K."/>
            <person name="Furtado A."/>
            <person name="Henry R.J."/>
            <person name="Mitter N."/>
        </authorList>
    </citation>
    <scope>NUCLEOTIDE SEQUENCE [LARGE SCALE GENOMIC DNA]</scope>
    <source>
        <strain evidence="2">cv. Hass</strain>
    </source>
</reference>